<dbReference type="VEuPathDB" id="VectorBase:ADIR007654"/>
<dbReference type="GO" id="GO:0005096">
    <property type="term" value="F:GTPase activator activity"/>
    <property type="evidence" value="ECO:0007669"/>
    <property type="project" value="UniProtKB-KW"/>
</dbReference>
<evidence type="ECO:0000259" key="19">
    <source>
        <dbReference type="PROSITE" id="PS50011"/>
    </source>
</evidence>
<accession>A0A182NJ29</accession>
<dbReference type="PRINTS" id="PR00405">
    <property type="entry name" value="REVINTRACTNG"/>
</dbReference>
<feature type="compositionally biased region" description="Gly residues" evidence="18">
    <location>
        <begin position="1299"/>
        <end position="1312"/>
    </location>
</feature>
<dbReference type="STRING" id="7168.A0A182NJ29"/>
<evidence type="ECO:0000256" key="6">
    <source>
        <dbReference type="ARBA" id="ARBA00022723"/>
    </source>
</evidence>
<dbReference type="PRINTS" id="PR00109">
    <property type="entry name" value="TYRKINASE"/>
</dbReference>
<dbReference type="InterPro" id="IPR011009">
    <property type="entry name" value="Kinase-like_dom_sf"/>
</dbReference>
<feature type="compositionally biased region" description="Acidic residues" evidence="18">
    <location>
        <begin position="797"/>
        <end position="810"/>
    </location>
</feature>
<dbReference type="PANTHER" id="PTHR46395">
    <property type="entry name" value="ADP-RIBOSYLATION FACTOR GTPASE-ACTIVATING PROTEIN 1"/>
    <property type="match status" value="1"/>
</dbReference>
<feature type="compositionally biased region" description="Polar residues" evidence="18">
    <location>
        <begin position="1454"/>
        <end position="1479"/>
    </location>
</feature>
<evidence type="ECO:0000256" key="15">
    <source>
        <dbReference type="ARBA" id="ARBA00077446"/>
    </source>
</evidence>
<dbReference type="Proteomes" id="UP000075884">
    <property type="component" value="Unassembled WGS sequence"/>
</dbReference>
<dbReference type="PROSITE" id="PS50115">
    <property type="entry name" value="ARFGAP"/>
    <property type="match status" value="1"/>
</dbReference>
<feature type="region of interest" description="Disordered" evidence="18">
    <location>
        <begin position="709"/>
        <end position="821"/>
    </location>
</feature>
<dbReference type="Gene3D" id="3.30.200.20">
    <property type="entry name" value="Phosphorylase Kinase, domain 1"/>
    <property type="match status" value="1"/>
</dbReference>
<feature type="compositionally biased region" description="Low complexity" evidence="18">
    <location>
        <begin position="1504"/>
        <end position="1517"/>
    </location>
</feature>
<dbReference type="FunFam" id="1.10.510.10:FF:000087">
    <property type="entry name" value="Mitogen-activated protein kinase kinase kinase 12"/>
    <property type="match status" value="1"/>
</dbReference>
<evidence type="ECO:0000259" key="20">
    <source>
        <dbReference type="PROSITE" id="PS50115"/>
    </source>
</evidence>
<evidence type="ECO:0000256" key="2">
    <source>
        <dbReference type="ARBA" id="ARBA00012406"/>
    </source>
</evidence>
<feature type="compositionally biased region" description="Acidic residues" evidence="18">
    <location>
        <begin position="733"/>
        <end position="744"/>
    </location>
</feature>
<dbReference type="InterPro" id="IPR038508">
    <property type="entry name" value="ArfGAP_dom_sf"/>
</dbReference>
<reference evidence="22" key="1">
    <citation type="submission" date="2013-03" db="EMBL/GenBank/DDBJ databases">
        <title>The Genome Sequence of Anopheles dirus WRAIR2.</title>
        <authorList>
            <consortium name="The Broad Institute Genomics Platform"/>
            <person name="Neafsey D.E."/>
            <person name="Walton C."/>
            <person name="Walker B."/>
            <person name="Young S.K."/>
            <person name="Zeng Q."/>
            <person name="Gargeya S."/>
            <person name="Fitzgerald M."/>
            <person name="Haas B."/>
            <person name="Abouelleil A."/>
            <person name="Allen A.W."/>
            <person name="Alvarado L."/>
            <person name="Arachchi H.M."/>
            <person name="Berlin A.M."/>
            <person name="Chapman S.B."/>
            <person name="Gainer-Dewar J."/>
            <person name="Goldberg J."/>
            <person name="Griggs A."/>
            <person name="Gujja S."/>
            <person name="Hansen M."/>
            <person name="Howarth C."/>
            <person name="Imamovic A."/>
            <person name="Ireland A."/>
            <person name="Larimer J."/>
            <person name="McCowan C."/>
            <person name="Murphy C."/>
            <person name="Pearson M."/>
            <person name="Poon T.W."/>
            <person name="Priest M."/>
            <person name="Roberts A."/>
            <person name="Saif S."/>
            <person name="Shea T."/>
            <person name="Sisk P."/>
            <person name="Sykes S."/>
            <person name="Wortman J."/>
            <person name="Nusbaum C."/>
            <person name="Birren B."/>
        </authorList>
    </citation>
    <scope>NUCLEOTIDE SEQUENCE [LARGE SCALE GENOMIC DNA]</scope>
    <source>
        <strain evidence="22">WRAIR2</strain>
    </source>
</reference>
<dbReference type="FunFam" id="1.10.220.150:FF:000014">
    <property type="entry name" value="ADP-ribosylation factor GTPase-activating protein"/>
    <property type="match status" value="1"/>
</dbReference>
<evidence type="ECO:0000256" key="10">
    <source>
        <dbReference type="ARBA" id="ARBA00022833"/>
    </source>
</evidence>
<proteinExistence type="inferred from homology"/>
<comment type="similarity">
    <text evidence="1">Belongs to the protein kinase superfamily. STE Ser/Thr protein kinase family. MAP kinase kinase kinase subfamily.</text>
</comment>
<evidence type="ECO:0000256" key="1">
    <source>
        <dbReference type="ARBA" id="ARBA00006529"/>
    </source>
</evidence>
<dbReference type="SMART" id="SM00105">
    <property type="entry name" value="ArfGap"/>
    <property type="match status" value="1"/>
</dbReference>
<sequence length="1637" mass="178341">MMSIQEELDQLGLNNDQQQPVPPYPVIFGSEYHQPGANSDSSPDCLHHHHHHAMCANGWPQLPVGMVAAGGAGVGPVGVGMGGVGVGMPNKPPGTGWMDGLFGCMRPVLSLIGKSHIMEMKSKQTEDWEIPYETITDMVWLGSGAQGAVFCGKLRTELVAVKKVRELKETDIRHLRKLDHENIVKFKGVCTQAPVFCIIMEYCAHGPLHKKLQDNGGIITPQQLVSWSQQIALGMQYLHSHKIIHRDLKSPNILIGENDVIKISDFGTSREWNEISTKMSFAGTVAWMAPEVIRNEPCNEKVDIWSYGVVLWELLTGEVPYKNVDSSQIIFGVGNNSLYLPIPDSCPEGFKLLIKQCWSTKPRNRPSFKIILTHLDIAGRELLQACEKEQYAGYYQTQRSWREEIRSHMQKLTSNGMDIQKYEQDLIQKRKDEWKHAQDIRMTYERKLERTNMLCMQLSTYIVLLEQKEQEILKREKQLAPEQRKCGFLKRGSDKFNRKRPFSFPSMGAALPGRGYGESTTPSPTAANTGVPPAKATLYAQLNPSGHQGAKSVVVAAAPPPPYNTLAPLQQTSAATEATATTPVGDAKPTPIPTSPMASTTTSSGRVKKLRHRRVGSGTINCSPKCSPCRDRRVQSEPESRQVKLVDMETQTEPMDVSETDASPSPNVATKRMSASLREEAEEEERADVEVIEEALRRLSVTERLAGERRGVEAQGSPVGGSVYRCSSKPQSEDDGEVPEDEENGNSISISTMTNSRSSDMMTTSGGGVPVTGTEQNYRYMRRQQSTTNHQQHEDLREEEGDGEEYDDEREGSSPDPIMDAMNRNERFDRACSDDDKIDTLDRKVNIISEKLQQSAAYGNLLNDNNVIVYRAALKQPVHGGGGGGGKAILLKHPTAGSNLKPAGVGGAGIGAYLYSGPHAGGGREAVPAGGAGDAPAPGEMLVGEPMVEPVKEEESWTDEEGEEPDQKQYYALRRKSVGRLPIKRGRRTKYSVGSGPSIAPGGGVAGGLVHHHHHHHHHLHHGGGAAGADHLAIVHRKILSNVTISDEENTSEYSRAPSSQRSTLESNPDLLPSVVMMKTASGGRRVDRIKQQQQPMHKSTTSAKDTDDDDDDDDDGDVPDSDLEQDSSDSSSDEVERVDRRPVADLVNGNRKCFECGTHNPQWVSVTYGIWICLECSGKHRGLGVHLSFVRSVSMDKWKDIELEKMKVGGNRKARDFLDAQDDWDETMPIQRKYNTRAAALYRDRITTLAQGQPWDEASALARVKGSGYGGGSSSSGASSGNGSATGGSMTHSRSSGSMGGGGGGGGGYQNGGDTYYQDGGSYQQYQTPEFKAQKEDFFCRKQEENASRPENLPPNQGGKYAGFGYTMDPPPRSQSHELFDSVQSSLATGWNVFSKVANVAKENALKYGSMASQKVKEGTLLEGVGSQVSSLTTKVTEVSRKGWGGFGAPGGSYSTPSGGNDQYSNISSDSGVSSPINGRQQGGYQQQQHRGSSGSGRRDESWSNNGWSNDSNSNSLPQSYQNGDNGDDDGWTGFESYSAAPSNKTNASSTEQMNNVDIRNENFDRQSKSGGSRRTSNNGANRQSAKAPAPASLDQDFASLDIKSNRAPKSTGSSSATSKKANNNPEDDLWNMLNN</sequence>
<feature type="region of interest" description="Disordered" evidence="18">
    <location>
        <begin position="648"/>
        <end position="668"/>
    </location>
</feature>
<feature type="compositionally biased region" description="Acidic residues" evidence="18">
    <location>
        <begin position="1107"/>
        <end position="1134"/>
    </location>
</feature>
<keyword evidence="22" id="KW-1185">Reference proteome</keyword>
<dbReference type="Gene3D" id="1.10.220.150">
    <property type="entry name" value="Arf GTPase activating protein"/>
    <property type="match status" value="1"/>
</dbReference>
<dbReference type="Pfam" id="PF01412">
    <property type="entry name" value="ArfGap"/>
    <property type="match status" value="1"/>
</dbReference>
<feature type="compositionally biased region" description="Polar residues" evidence="18">
    <location>
        <begin position="1092"/>
        <end position="1104"/>
    </location>
</feature>
<evidence type="ECO:0000256" key="9">
    <source>
        <dbReference type="ARBA" id="ARBA00022777"/>
    </source>
</evidence>
<dbReference type="GO" id="GO:0032012">
    <property type="term" value="P:regulation of ARF protein signal transduction"/>
    <property type="evidence" value="ECO:0007669"/>
    <property type="project" value="TreeGrafter"/>
</dbReference>
<feature type="region of interest" description="Disordered" evidence="18">
    <location>
        <begin position="1267"/>
        <end position="1323"/>
    </location>
</feature>
<keyword evidence="3" id="KW-0343">GTPase activation</keyword>
<evidence type="ECO:0000256" key="18">
    <source>
        <dbReference type="SAM" id="MobiDB-lite"/>
    </source>
</evidence>
<name>A0A182NJ29_9DIPT</name>
<feature type="region of interest" description="Disordered" evidence="18">
    <location>
        <begin position="988"/>
        <end position="1026"/>
    </location>
</feature>
<dbReference type="CDD" id="cd08830">
    <property type="entry name" value="ArfGap_ArfGap1"/>
    <property type="match status" value="1"/>
</dbReference>
<feature type="region of interest" description="Disordered" evidence="18">
    <location>
        <begin position="1"/>
        <end position="47"/>
    </location>
</feature>
<keyword evidence="11" id="KW-0067">ATP-binding</keyword>
<evidence type="ECO:0000256" key="11">
    <source>
        <dbReference type="ARBA" id="ARBA00022840"/>
    </source>
</evidence>
<evidence type="ECO:0000256" key="17">
    <source>
        <dbReference type="PROSITE-ProRule" id="PRU00288"/>
    </source>
</evidence>
<keyword evidence="8 17" id="KW-0863">Zinc-finger</keyword>
<dbReference type="Pfam" id="PF07714">
    <property type="entry name" value="PK_Tyr_Ser-Thr"/>
    <property type="match status" value="1"/>
</dbReference>
<feature type="compositionally biased region" description="Low complexity" evidence="18">
    <location>
        <begin position="10"/>
        <end position="19"/>
    </location>
</feature>
<dbReference type="GO" id="GO:0000139">
    <property type="term" value="C:Golgi membrane"/>
    <property type="evidence" value="ECO:0007669"/>
    <property type="project" value="TreeGrafter"/>
</dbReference>
<feature type="region of interest" description="Disordered" evidence="18">
    <location>
        <begin position="497"/>
        <end position="531"/>
    </location>
</feature>
<evidence type="ECO:0000256" key="3">
    <source>
        <dbReference type="ARBA" id="ARBA00022468"/>
    </source>
</evidence>
<dbReference type="SUPFAM" id="SSF57863">
    <property type="entry name" value="ArfGap/RecO-like zinc finger"/>
    <property type="match status" value="1"/>
</dbReference>
<dbReference type="InterPro" id="IPR001164">
    <property type="entry name" value="ArfGAP_dom"/>
</dbReference>
<evidence type="ECO:0000256" key="16">
    <source>
        <dbReference type="ARBA" id="ARBA00080806"/>
    </source>
</evidence>
<feature type="compositionally biased region" description="Low complexity" evidence="18">
    <location>
        <begin position="1609"/>
        <end position="1626"/>
    </location>
</feature>
<feature type="compositionally biased region" description="Polar residues" evidence="18">
    <location>
        <begin position="745"/>
        <end position="762"/>
    </location>
</feature>
<feature type="compositionally biased region" description="Polar residues" evidence="18">
    <location>
        <begin position="518"/>
        <end position="528"/>
    </location>
</feature>
<dbReference type="Gene3D" id="1.10.510.10">
    <property type="entry name" value="Transferase(Phosphotransferase) domain 1"/>
    <property type="match status" value="1"/>
</dbReference>
<dbReference type="InterPro" id="IPR008271">
    <property type="entry name" value="Ser/Thr_kinase_AS"/>
</dbReference>
<feature type="region of interest" description="Disordered" evidence="18">
    <location>
        <begin position="1442"/>
        <end position="1637"/>
    </location>
</feature>
<dbReference type="SUPFAM" id="SSF56112">
    <property type="entry name" value="Protein kinase-like (PK-like)"/>
    <property type="match status" value="1"/>
</dbReference>
<feature type="compositionally biased region" description="Basic and acidic residues" evidence="18">
    <location>
        <begin position="1560"/>
        <end position="1569"/>
    </location>
</feature>
<feature type="compositionally biased region" description="Low complexity" evidence="18">
    <location>
        <begin position="1276"/>
        <end position="1298"/>
    </location>
</feature>
<keyword evidence="7" id="KW-0547">Nucleotide-binding</keyword>
<protein>
    <recommendedName>
        <fullName evidence="14">Mitogen-activated protein kinase kinase kinase dlk-1</fullName>
        <ecNumber evidence="2">2.7.11.25</ecNumber>
    </recommendedName>
    <alternativeName>
        <fullName evidence="16">DAP kinase-like kinase</fullName>
    </alternativeName>
    <alternativeName>
        <fullName evidence="15">Death-associated protein kinase-like kinase</fullName>
    </alternativeName>
</protein>
<feature type="compositionally biased region" description="Polar residues" evidence="18">
    <location>
        <begin position="1570"/>
        <end position="1586"/>
    </location>
</feature>
<evidence type="ECO:0000313" key="22">
    <source>
        <dbReference type="Proteomes" id="UP000075884"/>
    </source>
</evidence>
<dbReference type="InterPro" id="IPR001245">
    <property type="entry name" value="Ser-Thr/Tyr_kinase_cat_dom"/>
</dbReference>
<dbReference type="InterPro" id="IPR037278">
    <property type="entry name" value="ARFGAP/RecO"/>
</dbReference>
<dbReference type="PROSITE" id="PS00108">
    <property type="entry name" value="PROTEIN_KINASE_ST"/>
    <property type="match status" value="1"/>
</dbReference>
<feature type="compositionally biased region" description="Low complexity" evidence="18">
    <location>
        <begin position="1313"/>
        <end position="1323"/>
    </location>
</feature>
<dbReference type="EC" id="2.7.11.25" evidence="2"/>
<keyword evidence="10" id="KW-0862">Zinc</keyword>
<evidence type="ECO:0000256" key="12">
    <source>
        <dbReference type="ARBA" id="ARBA00047559"/>
    </source>
</evidence>
<feature type="domain" description="Arf-GAP" evidence="20">
    <location>
        <begin position="1130"/>
        <end position="1256"/>
    </location>
</feature>
<dbReference type="SMART" id="SM00220">
    <property type="entry name" value="S_TKc"/>
    <property type="match status" value="1"/>
</dbReference>
<evidence type="ECO:0000256" key="8">
    <source>
        <dbReference type="ARBA" id="ARBA00022771"/>
    </source>
</evidence>
<feature type="compositionally biased region" description="Polar residues" evidence="18">
    <location>
        <begin position="1052"/>
        <end position="1067"/>
    </location>
</feature>
<comment type="catalytic activity">
    <reaction evidence="12">
        <text>L-threonyl-[protein] + ATP = O-phospho-L-threonyl-[protein] + ADP + H(+)</text>
        <dbReference type="Rhea" id="RHEA:46608"/>
        <dbReference type="Rhea" id="RHEA-COMP:11060"/>
        <dbReference type="Rhea" id="RHEA-COMP:11605"/>
        <dbReference type="ChEBI" id="CHEBI:15378"/>
        <dbReference type="ChEBI" id="CHEBI:30013"/>
        <dbReference type="ChEBI" id="CHEBI:30616"/>
        <dbReference type="ChEBI" id="CHEBI:61977"/>
        <dbReference type="ChEBI" id="CHEBI:456216"/>
        <dbReference type="EC" id="2.7.11.25"/>
    </reaction>
</comment>
<feature type="region of interest" description="Disordered" evidence="18">
    <location>
        <begin position="1044"/>
        <end position="1143"/>
    </location>
</feature>
<evidence type="ECO:0000256" key="14">
    <source>
        <dbReference type="ARBA" id="ARBA00074193"/>
    </source>
</evidence>
<dbReference type="GO" id="GO:0005524">
    <property type="term" value="F:ATP binding"/>
    <property type="evidence" value="ECO:0007669"/>
    <property type="project" value="UniProtKB-KW"/>
</dbReference>
<evidence type="ECO:0000313" key="21">
    <source>
        <dbReference type="EnsemblMetazoa" id="ADIR007654-PA"/>
    </source>
</evidence>
<feature type="compositionally biased region" description="Low complexity" evidence="18">
    <location>
        <begin position="595"/>
        <end position="604"/>
    </location>
</feature>
<reference evidence="21" key="2">
    <citation type="submission" date="2020-05" db="UniProtKB">
        <authorList>
            <consortium name="EnsemblMetazoa"/>
        </authorList>
    </citation>
    <scope>IDENTIFICATION</scope>
    <source>
        <strain evidence="21">WRAIR2</strain>
    </source>
</reference>
<comment type="catalytic activity">
    <reaction evidence="13">
        <text>L-seryl-[protein] + ATP = O-phospho-L-seryl-[protein] + ADP + H(+)</text>
        <dbReference type="Rhea" id="RHEA:17989"/>
        <dbReference type="Rhea" id="RHEA-COMP:9863"/>
        <dbReference type="Rhea" id="RHEA-COMP:11604"/>
        <dbReference type="ChEBI" id="CHEBI:15378"/>
        <dbReference type="ChEBI" id="CHEBI:29999"/>
        <dbReference type="ChEBI" id="CHEBI:30616"/>
        <dbReference type="ChEBI" id="CHEBI:83421"/>
        <dbReference type="ChEBI" id="CHEBI:456216"/>
        <dbReference type="EC" id="2.7.11.25"/>
    </reaction>
</comment>
<dbReference type="GO" id="GO:0030100">
    <property type="term" value="P:regulation of endocytosis"/>
    <property type="evidence" value="ECO:0007669"/>
    <property type="project" value="TreeGrafter"/>
</dbReference>
<feature type="region of interest" description="Disordered" evidence="18">
    <location>
        <begin position="574"/>
        <end position="608"/>
    </location>
</feature>
<dbReference type="GO" id="GO:0004709">
    <property type="term" value="F:MAP kinase kinase kinase activity"/>
    <property type="evidence" value="ECO:0007669"/>
    <property type="project" value="UniProtKB-EC"/>
</dbReference>
<dbReference type="PROSITE" id="PS50011">
    <property type="entry name" value="PROTEIN_KINASE_DOM"/>
    <property type="match status" value="1"/>
</dbReference>
<evidence type="ECO:0000256" key="4">
    <source>
        <dbReference type="ARBA" id="ARBA00022527"/>
    </source>
</evidence>
<feature type="compositionally biased region" description="Basic residues" evidence="18">
    <location>
        <begin position="1010"/>
        <end position="1022"/>
    </location>
</feature>
<dbReference type="PANTHER" id="PTHR46395:SF1">
    <property type="entry name" value="ADP-RIBOSYLATION FACTOR GTPASE-ACTIVATING PROTEIN 1"/>
    <property type="match status" value="1"/>
</dbReference>
<feature type="domain" description="Protein kinase" evidence="19">
    <location>
        <begin position="135"/>
        <end position="377"/>
    </location>
</feature>
<feature type="compositionally biased region" description="Polar residues" evidence="18">
    <location>
        <begin position="1541"/>
        <end position="1559"/>
    </location>
</feature>
<keyword evidence="9" id="KW-0418">Kinase</keyword>
<dbReference type="GO" id="GO:0008270">
    <property type="term" value="F:zinc ion binding"/>
    <property type="evidence" value="ECO:0007669"/>
    <property type="project" value="UniProtKB-KW"/>
</dbReference>
<dbReference type="InterPro" id="IPR000719">
    <property type="entry name" value="Prot_kinase_dom"/>
</dbReference>
<dbReference type="EnsemblMetazoa" id="ADIR007654-RA">
    <property type="protein sequence ID" value="ADIR007654-PA"/>
    <property type="gene ID" value="ADIR007654"/>
</dbReference>
<evidence type="ECO:0000256" key="5">
    <source>
        <dbReference type="ARBA" id="ARBA00022679"/>
    </source>
</evidence>
<keyword evidence="4" id="KW-0723">Serine/threonine-protein kinase</keyword>
<keyword evidence="6" id="KW-0479">Metal-binding</keyword>
<dbReference type="GO" id="GO:0006950">
    <property type="term" value="P:response to stress"/>
    <property type="evidence" value="ECO:0007669"/>
    <property type="project" value="UniProtKB-ARBA"/>
</dbReference>
<evidence type="ECO:0000256" key="13">
    <source>
        <dbReference type="ARBA" id="ARBA00048329"/>
    </source>
</evidence>
<organism evidence="21 22">
    <name type="scientific">Anopheles dirus</name>
    <dbReference type="NCBI Taxonomy" id="7168"/>
    <lineage>
        <taxon>Eukaryota</taxon>
        <taxon>Metazoa</taxon>
        <taxon>Ecdysozoa</taxon>
        <taxon>Arthropoda</taxon>
        <taxon>Hexapoda</taxon>
        <taxon>Insecta</taxon>
        <taxon>Pterygota</taxon>
        <taxon>Neoptera</taxon>
        <taxon>Endopterygota</taxon>
        <taxon>Diptera</taxon>
        <taxon>Nematocera</taxon>
        <taxon>Culicoidea</taxon>
        <taxon>Culicidae</taxon>
        <taxon>Anophelinae</taxon>
        <taxon>Anopheles</taxon>
    </lineage>
</organism>
<feature type="compositionally biased region" description="Low complexity" evidence="18">
    <location>
        <begin position="1480"/>
        <end position="1494"/>
    </location>
</feature>
<keyword evidence="5" id="KW-0808">Transferase</keyword>
<evidence type="ECO:0000256" key="7">
    <source>
        <dbReference type="ARBA" id="ARBA00022741"/>
    </source>
</evidence>